<evidence type="ECO:0000256" key="1">
    <source>
        <dbReference type="ARBA" id="ARBA00023125"/>
    </source>
</evidence>
<sequence>MDAYVTKQIGETIKHQRLLKGMTVEAFAKQIDISKLTLIKIERGDGNPTLSVIWKIANGLQVPVASLLATNNEVEISRKKARLALTNTEETFIAEPIFQQKEYELYRGYMKANCDYQSEAHAPGVTECITVMSGELIIALESGTHHLYEHDAIRFNGNQIHRYINPTKVDTTLHFVISY</sequence>
<gene>
    <name evidence="3" type="ORF">JOC54_002456</name>
</gene>
<dbReference type="PROSITE" id="PS50943">
    <property type="entry name" value="HTH_CROC1"/>
    <property type="match status" value="1"/>
</dbReference>
<dbReference type="Gene3D" id="2.60.120.10">
    <property type="entry name" value="Jelly Rolls"/>
    <property type="match status" value="1"/>
</dbReference>
<dbReference type="SUPFAM" id="SSF47413">
    <property type="entry name" value="lambda repressor-like DNA-binding domains"/>
    <property type="match status" value="1"/>
</dbReference>
<keyword evidence="1" id="KW-0238">DNA-binding</keyword>
<feature type="domain" description="HTH cro/C1-type" evidence="2">
    <location>
        <begin position="13"/>
        <end position="67"/>
    </location>
</feature>
<dbReference type="CDD" id="cd00093">
    <property type="entry name" value="HTH_XRE"/>
    <property type="match status" value="1"/>
</dbReference>
<evidence type="ECO:0000313" key="3">
    <source>
        <dbReference type="EMBL" id="MBM7839185.1"/>
    </source>
</evidence>
<dbReference type="InterPro" id="IPR001387">
    <property type="entry name" value="Cro/C1-type_HTH"/>
</dbReference>
<comment type="caution">
    <text evidence="3">The sequence shown here is derived from an EMBL/GenBank/DDBJ whole genome shotgun (WGS) entry which is preliminary data.</text>
</comment>
<dbReference type="SMART" id="SM00530">
    <property type="entry name" value="HTH_XRE"/>
    <property type="match status" value="1"/>
</dbReference>
<dbReference type="InterPro" id="IPR011051">
    <property type="entry name" value="RmlC_Cupin_sf"/>
</dbReference>
<evidence type="ECO:0000259" key="2">
    <source>
        <dbReference type="PROSITE" id="PS50943"/>
    </source>
</evidence>
<keyword evidence="4" id="KW-1185">Reference proteome</keyword>
<organism evidence="3 4">
    <name type="scientific">Shouchella xiaoxiensis</name>
    <dbReference type="NCBI Taxonomy" id="766895"/>
    <lineage>
        <taxon>Bacteria</taxon>
        <taxon>Bacillati</taxon>
        <taxon>Bacillota</taxon>
        <taxon>Bacilli</taxon>
        <taxon>Bacillales</taxon>
        <taxon>Bacillaceae</taxon>
        <taxon>Shouchella</taxon>
    </lineage>
</organism>
<reference evidence="3" key="1">
    <citation type="submission" date="2021-01" db="EMBL/GenBank/DDBJ databases">
        <title>Genomic Encyclopedia of Type Strains, Phase IV (KMG-IV): sequencing the most valuable type-strain genomes for metagenomic binning, comparative biology and taxonomic classification.</title>
        <authorList>
            <person name="Goeker M."/>
        </authorList>
    </citation>
    <scope>NUCLEOTIDE SEQUENCE</scope>
    <source>
        <strain evidence="3">DSM 21943</strain>
    </source>
</reference>
<dbReference type="Pfam" id="PF01381">
    <property type="entry name" value="HTH_3"/>
    <property type="match status" value="1"/>
</dbReference>
<dbReference type="InterPro" id="IPR014710">
    <property type="entry name" value="RmlC-like_jellyroll"/>
</dbReference>
<dbReference type="Proteomes" id="UP001179280">
    <property type="component" value="Unassembled WGS sequence"/>
</dbReference>
<evidence type="ECO:0000313" key="4">
    <source>
        <dbReference type="Proteomes" id="UP001179280"/>
    </source>
</evidence>
<dbReference type="Pfam" id="PF07883">
    <property type="entry name" value="Cupin_2"/>
    <property type="match status" value="1"/>
</dbReference>
<protein>
    <submittedName>
        <fullName evidence="3">Transcriptional regulator with XRE-family HTH domain</fullName>
    </submittedName>
</protein>
<dbReference type="CDD" id="cd02209">
    <property type="entry name" value="cupin_XRE_C"/>
    <property type="match status" value="1"/>
</dbReference>
<proteinExistence type="predicted"/>
<name>A0ABS2SUH5_9BACI</name>
<dbReference type="Gene3D" id="1.10.260.40">
    <property type="entry name" value="lambda repressor-like DNA-binding domains"/>
    <property type="match status" value="1"/>
</dbReference>
<dbReference type="InterPro" id="IPR013096">
    <property type="entry name" value="Cupin_2"/>
</dbReference>
<accession>A0ABS2SUH5</accession>
<dbReference type="PANTHER" id="PTHR46797">
    <property type="entry name" value="HTH-TYPE TRANSCRIPTIONAL REGULATOR"/>
    <property type="match status" value="1"/>
</dbReference>
<dbReference type="InterPro" id="IPR050807">
    <property type="entry name" value="TransReg_Diox_bact_type"/>
</dbReference>
<dbReference type="SUPFAM" id="SSF51182">
    <property type="entry name" value="RmlC-like cupins"/>
    <property type="match status" value="1"/>
</dbReference>
<dbReference type="EMBL" id="JAFBCV010000007">
    <property type="protein sequence ID" value="MBM7839185.1"/>
    <property type="molecule type" value="Genomic_DNA"/>
</dbReference>
<dbReference type="RefSeq" id="WP_204466498.1">
    <property type="nucleotide sequence ID" value="NZ_JAFBCV010000007.1"/>
</dbReference>
<dbReference type="PANTHER" id="PTHR46797:SF24">
    <property type="entry name" value="DNA-BINDING PHAGE PROTEIN"/>
    <property type="match status" value="1"/>
</dbReference>
<dbReference type="InterPro" id="IPR010982">
    <property type="entry name" value="Lambda_DNA-bd_dom_sf"/>
</dbReference>